<name>A0A154P2Q5_DUFNO</name>
<feature type="compositionally biased region" description="Basic and acidic residues" evidence="1">
    <location>
        <begin position="683"/>
        <end position="702"/>
    </location>
</feature>
<dbReference type="Proteomes" id="UP000076502">
    <property type="component" value="Unassembled WGS sequence"/>
</dbReference>
<dbReference type="EMBL" id="KQ434806">
    <property type="protein sequence ID" value="KZC06137.1"/>
    <property type="molecule type" value="Genomic_DNA"/>
</dbReference>
<evidence type="ECO:0000313" key="3">
    <source>
        <dbReference type="Proteomes" id="UP000076502"/>
    </source>
</evidence>
<feature type="compositionally biased region" description="Basic and acidic residues" evidence="1">
    <location>
        <begin position="524"/>
        <end position="543"/>
    </location>
</feature>
<feature type="compositionally biased region" description="Basic and acidic residues" evidence="1">
    <location>
        <begin position="663"/>
        <end position="676"/>
    </location>
</feature>
<feature type="compositionally biased region" description="Basic and acidic residues" evidence="1">
    <location>
        <begin position="499"/>
        <end position="509"/>
    </location>
</feature>
<feature type="compositionally biased region" description="Basic and acidic residues" evidence="1">
    <location>
        <begin position="719"/>
        <end position="738"/>
    </location>
</feature>
<organism evidence="2 3">
    <name type="scientific">Dufourea novaeangliae</name>
    <name type="common">Sweat bee</name>
    <dbReference type="NCBI Taxonomy" id="178035"/>
    <lineage>
        <taxon>Eukaryota</taxon>
        <taxon>Metazoa</taxon>
        <taxon>Ecdysozoa</taxon>
        <taxon>Arthropoda</taxon>
        <taxon>Hexapoda</taxon>
        <taxon>Insecta</taxon>
        <taxon>Pterygota</taxon>
        <taxon>Neoptera</taxon>
        <taxon>Endopterygota</taxon>
        <taxon>Hymenoptera</taxon>
        <taxon>Apocrita</taxon>
        <taxon>Aculeata</taxon>
        <taxon>Apoidea</taxon>
        <taxon>Anthophila</taxon>
        <taxon>Halictidae</taxon>
        <taxon>Rophitinae</taxon>
        <taxon>Dufourea</taxon>
    </lineage>
</organism>
<feature type="region of interest" description="Disordered" evidence="1">
    <location>
        <begin position="719"/>
        <end position="881"/>
    </location>
</feature>
<proteinExistence type="predicted"/>
<dbReference type="OrthoDB" id="274660at2759"/>
<evidence type="ECO:0000256" key="1">
    <source>
        <dbReference type="SAM" id="MobiDB-lite"/>
    </source>
</evidence>
<feature type="compositionally biased region" description="Basic and acidic residues" evidence="1">
    <location>
        <begin position="366"/>
        <end position="410"/>
    </location>
</feature>
<feature type="compositionally biased region" description="Polar residues" evidence="1">
    <location>
        <begin position="768"/>
        <end position="793"/>
    </location>
</feature>
<protein>
    <submittedName>
        <fullName evidence="2">Uncharacterized protein</fullName>
    </submittedName>
</protein>
<feature type="region of interest" description="Disordered" evidence="1">
    <location>
        <begin position="215"/>
        <end position="702"/>
    </location>
</feature>
<gene>
    <name evidence="2" type="ORF">WN55_07599</name>
</gene>
<dbReference type="STRING" id="178035.A0A154P2Q5"/>
<feature type="compositionally biased region" description="Basic and acidic residues" evidence="1">
    <location>
        <begin position="637"/>
        <end position="654"/>
    </location>
</feature>
<feature type="compositionally biased region" description="Basic and acidic residues" evidence="1">
    <location>
        <begin position="574"/>
        <end position="595"/>
    </location>
</feature>
<feature type="compositionally biased region" description="Basic and acidic residues" evidence="1">
    <location>
        <begin position="177"/>
        <end position="188"/>
    </location>
</feature>
<feature type="compositionally biased region" description="Basic and acidic residues" evidence="1">
    <location>
        <begin position="453"/>
        <end position="490"/>
    </location>
</feature>
<keyword evidence="3" id="KW-1185">Reference proteome</keyword>
<reference evidence="2 3" key="1">
    <citation type="submission" date="2015-07" db="EMBL/GenBank/DDBJ databases">
        <title>The genome of Dufourea novaeangliae.</title>
        <authorList>
            <person name="Pan H."/>
            <person name="Kapheim K."/>
        </authorList>
    </citation>
    <scope>NUCLEOTIDE SEQUENCE [LARGE SCALE GENOMIC DNA]</scope>
    <source>
        <strain evidence="2">0120121106</strain>
        <tissue evidence="2">Whole body</tissue>
    </source>
</reference>
<feature type="compositionally biased region" description="Polar residues" evidence="1">
    <location>
        <begin position="1"/>
        <end position="20"/>
    </location>
</feature>
<feature type="compositionally biased region" description="Basic and acidic residues" evidence="1">
    <location>
        <begin position="21"/>
        <end position="33"/>
    </location>
</feature>
<evidence type="ECO:0000313" key="2">
    <source>
        <dbReference type="EMBL" id="KZC06137.1"/>
    </source>
</evidence>
<accession>A0A154P2Q5</accession>
<dbReference type="AlphaFoldDB" id="A0A154P2Q5"/>
<feature type="compositionally biased region" description="Basic and acidic residues" evidence="1">
    <location>
        <begin position="53"/>
        <end position="73"/>
    </location>
</feature>
<feature type="compositionally biased region" description="Basic and acidic residues" evidence="1">
    <location>
        <begin position="551"/>
        <end position="566"/>
    </location>
</feature>
<sequence>MSSRLRGSSSIKDGSKVTSYSKEHLHDDREDLSMKSYKNGTNRYHFGMVRQQQNDEVRRNGRDNREHFDDDADVLYKKSRDHFGAWDMKDIVQDERLGSRKQPDRFEDSRLTNGRSKNDAGRQDRYDDHGTALLSRDDRGKTGYIDQEQSQKSKKKDSWDGSDTKVSSKLHRSRNNQGKDDPPKIDERDLLLREIENLAVDGRSPDRRIRAMIERFKSREEEKLKSRKDRESLSPEKEEYRSKSANRGDTRIDHENSVNDRGSRIQKDDREDERRTEKSKIRDLDRNEHEENGRNRSVDRRDEKFNDSILDKNEDSRRNDSFRPKNDTYGSDKSHRRSREVEDDPPRRKDSPKRKSYAYEGNPENFDVRIQRYERTLLEPRRDLDSPKRVPLKDADADLGRKESFKDHDRRVTRKSSFKSDDAKKSRESSLNRKTSFKNQENDLYRNNSFKSPDTEKKYFGKDTEHVSRKSSFKEPGYEAGKKNSFKEQNSDYGRISSKNRDDDEERKNSFKGHTAGVSRITFKKPDGESTRIHSYKDQDPEVGRVNFRHHSNDVGRKNSFKEKTVEFGGISYKNHDDDGDTDRRTTYKNQDNEPSKGSYRSLDDSRRKPSPNGRYVEFGTVSYHTHEDETPASPPNDHDLERKSSFKETDSSAKRRVSPRSKSHDSFDRRSDRHSRPLTPPKRNESELYREDSKDREDFDAKCWHESNRVFAVKYLRENSKHRSNPEGHSEIERDPSPETMGLEYREKNHSSEGFGEEIESAKQRNEYSSNANSYSLGDTEQSQDPVDSRYSSTRERNGATIIRIRTNPETPIERRRRRRPVQELQVGRRRRYDAGDEEDTEDEDEDEDEDGHHHHRQRSSRADGCFTSPRGGVHPTPSRRVWNYREGVWHFHESIAFDQSFMVQKREAIFINRWRR</sequence>
<feature type="compositionally biased region" description="Basic and acidic residues" evidence="1">
    <location>
        <begin position="418"/>
        <end position="431"/>
    </location>
</feature>
<feature type="compositionally biased region" description="Acidic residues" evidence="1">
    <location>
        <begin position="837"/>
        <end position="851"/>
    </location>
</feature>
<feature type="compositionally biased region" description="Basic and acidic residues" evidence="1">
    <location>
        <begin position="87"/>
        <end position="141"/>
    </location>
</feature>
<feature type="region of interest" description="Disordered" evidence="1">
    <location>
        <begin position="1"/>
        <end position="73"/>
    </location>
</feature>
<feature type="region of interest" description="Disordered" evidence="1">
    <location>
        <begin position="87"/>
        <end position="188"/>
    </location>
</feature>
<feature type="compositionally biased region" description="Basic and acidic residues" evidence="1">
    <location>
        <begin position="215"/>
        <end position="333"/>
    </location>
</feature>